<evidence type="ECO:0000256" key="3">
    <source>
        <dbReference type="ARBA" id="ARBA00023163"/>
    </source>
</evidence>
<dbReference type="InterPro" id="IPR036390">
    <property type="entry name" value="WH_DNA-bd_sf"/>
</dbReference>
<dbReference type="Proteomes" id="UP000305109">
    <property type="component" value="Unassembled WGS sequence"/>
</dbReference>
<dbReference type="InterPro" id="IPR000835">
    <property type="entry name" value="HTH_MarR-typ"/>
</dbReference>
<evidence type="ECO:0000256" key="1">
    <source>
        <dbReference type="ARBA" id="ARBA00023015"/>
    </source>
</evidence>
<name>A0ABY2RHB6_9NOCA</name>
<evidence type="ECO:0000313" key="5">
    <source>
        <dbReference type="EMBL" id="TJZ76554.1"/>
    </source>
</evidence>
<keyword evidence="1" id="KW-0805">Transcription regulation</keyword>
<keyword evidence="2" id="KW-0238">DNA-binding</keyword>
<evidence type="ECO:0000256" key="2">
    <source>
        <dbReference type="ARBA" id="ARBA00023125"/>
    </source>
</evidence>
<dbReference type="Gene3D" id="1.10.10.10">
    <property type="entry name" value="Winged helix-like DNA-binding domain superfamily/Winged helix DNA-binding domain"/>
    <property type="match status" value="1"/>
</dbReference>
<dbReference type="PRINTS" id="PR00598">
    <property type="entry name" value="HTHMARR"/>
</dbReference>
<sequence>MLRMVSVADHTGCERWGEGVAPYDRHSQPPWNRRCRLVAEPLVSDAAARHTGCLLMKLGQAMSRLSEDRLASLGLRTRHYLILQALADAGARSQLELGNQLRIDPTTMVSSIDHLEELGLADRSRDPQDRRRFLIAITDEGRRAAAESDGLLASLNEEALADLDPSRRDDLHQLLLALNSGDALPRAYDATRDVPH</sequence>
<dbReference type="PROSITE" id="PS50995">
    <property type="entry name" value="HTH_MARR_2"/>
    <property type="match status" value="1"/>
</dbReference>
<feature type="domain" description="HTH marR-type" evidence="4">
    <location>
        <begin position="51"/>
        <end position="180"/>
    </location>
</feature>
<dbReference type="Pfam" id="PF12802">
    <property type="entry name" value="MarR_2"/>
    <property type="match status" value="1"/>
</dbReference>
<proteinExistence type="predicted"/>
<organism evidence="5 6">
    <name type="scientific">Rhodococcus oryzae</name>
    <dbReference type="NCBI Taxonomy" id="2571143"/>
    <lineage>
        <taxon>Bacteria</taxon>
        <taxon>Bacillati</taxon>
        <taxon>Actinomycetota</taxon>
        <taxon>Actinomycetes</taxon>
        <taxon>Mycobacteriales</taxon>
        <taxon>Nocardiaceae</taxon>
        <taxon>Rhodococcus</taxon>
    </lineage>
</organism>
<dbReference type="PANTHER" id="PTHR33164:SF64">
    <property type="entry name" value="TRANSCRIPTIONAL REGULATOR SLYA"/>
    <property type="match status" value="1"/>
</dbReference>
<dbReference type="PANTHER" id="PTHR33164">
    <property type="entry name" value="TRANSCRIPTIONAL REGULATOR, MARR FAMILY"/>
    <property type="match status" value="1"/>
</dbReference>
<dbReference type="SUPFAM" id="SSF46785">
    <property type="entry name" value="Winged helix' DNA-binding domain"/>
    <property type="match status" value="1"/>
</dbReference>
<dbReference type="InterPro" id="IPR039422">
    <property type="entry name" value="MarR/SlyA-like"/>
</dbReference>
<dbReference type="InterPro" id="IPR036388">
    <property type="entry name" value="WH-like_DNA-bd_sf"/>
</dbReference>
<keyword evidence="6" id="KW-1185">Reference proteome</keyword>
<comment type="caution">
    <text evidence="5">The sequence shown here is derived from an EMBL/GenBank/DDBJ whole genome shotgun (WGS) entry which is preliminary data.</text>
</comment>
<dbReference type="SMART" id="SM00347">
    <property type="entry name" value="HTH_MARR"/>
    <property type="match status" value="1"/>
</dbReference>
<evidence type="ECO:0000313" key="6">
    <source>
        <dbReference type="Proteomes" id="UP000305109"/>
    </source>
</evidence>
<gene>
    <name evidence="5" type="ORF">FCG67_17820</name>
</gene>
<reference evidence="5 6" key="1">
    <citation type="submission" date="2019-04" db="EMBL/GenBank/DDBJ databases">
        <title>Rhodococcus oryzae sp. nov., a novel actinomycete isolated from rhizosphere soil of rice (Oryza sativa L.).</title>
        <authorList>
            <person name="Li C."/>
        </authorList>
    </citation>
    <scope>NUCLEOTIDE SEQUENCE [LARGE SCALE GENOMIC DNA]</scope>
    <source>
        <strain evidence="5 6">NEAU-CX67</strain>
    </source>
</reference>
<dbReference type="EMBL" id="SUMD01000008">
    <property type="protein sequence ID" value="TJZ76554.1"/>
    <property type="molecule type" value="Genomic_DNA"/>
</dbReference>
<evidence type="ECO:0000259" key="4">
    <source>
        <dbReference type="PROSITE" id="PS50995"/>
    </source>
</evidence>
<protein>
    <submittedName>
        <fullName evidence="5">Winged helix-turn-helix transcriptional regulator</fullName>
    </submittedName>
</protein>
<accession>A0ABY2RHB6</accession>
<keyword evidence="3" id="KW-0804">Transcription</keyword>